<feature type="compositionally biased region" description="Low complexity" evidence="1">
    <location>
        <begin position="265"/>
        <end position="277"/>
    </location>
</feature>
<evidence type="ECO:0000256" key="1">
    <source>
        <dbReference type="SAM" id="MobiDB-lite"/>
    </source>
</evidence>
<feature type="compositionally biased region" description="Basic and acidic residues" evidence="1">
    <location>
        <begin position="278"/>
        <end position="287"/>
    </location>
</feature>
<feature type="region of interest" description="Disordered" evidence="1">
    <location>
        <begin position="356"/>
        <end position="384"/>
    </location>
</feature>
<reference evidence="2 3" key="1">
    <citation type="submission" date="2018-11" db="EMBL/GenBank/DDBJ databases">
        <authorList>
            <consortium name="Pathogen Informatics"/>
        </authorList>
    </citation>
    <scope>NUCLEOTIDE SEQUENCE [LARGE SCALE GENOMIC DNA]</scope>
</reference>
<feature type="compositionally biased region" description="Low complexity" evidence="1">
    <location>
        <begin position="29"/>
        <end position="46"/>
    </location>
</feature>
<evidence type="ECO:0000313" key="3">
    <source>
        <dbReference type="Proteomes" id="UP000270094"/>
    </source>
</evidence>
<feature type="compositionally biased region" description="Basic residues" evidence="1">
    <location>
        <begin position="540"/>
        <end position="550"/>
    </location>
</feature>
<dbReference type="EMBL" id="UYYB01102243">
    <property type="protein sequence ID" value="VDM78535.1"/>
    <property type="molecule type" value="Genomic_DNA"/>
</dbReference>
<feature type="compositionally biased region" description="Basic and acidic residues" evidence="1">
    <location>
        <begin position="300"/>
        <end position="312"/>
    </location>
</feature>
<proteinExistence type="predicted"/>
<feature type="region of interest" description="Disordered" evidence="1">
    <location>
        <begin position="25"/>
        <end position="89"/>
    </location>
</feature>
<accession>A0A3P7L6X9</accession>
<gene>
    <name evidence="2" type="ORF">SVUK_LOCUS13533</name>
</gene>
<feature type="compositionally biased region" description="Basic and acidic residues" evidence="1">
    <location>
        <begin position="477"/>
        <end position="487"/>
    </location>
</feature>
<dbReference type="OrthoDB" id="5877629at2759"/>
<feature type="region of interest" description="Disordered" evidence="1">
    <location>
        <begin position="125"/>
        <end position="232"/>
    </location>
</feature>
<organism evidence="2 3">
    <name type="scientific">Strongylus vulgaris</name>
    <name type="common">Blood worm</name>
    <dbReference type="NCBI Taxonomy" id="40348"/>
    <lineage>
        <taxon>Eukaryota</taxon>
        <taxon>Metazoa</taxon>
        <taxon>Ecdysozoa</taxon>
        <taxon>Nematoda</taxon>
        <taxon>Chromadorea</taxon>
        <taxon>Rhabditida</taxon>
        <taxon>Rhabditina</taxon>
        <taxon>Rhabditomorpha</taxon>
        <taxon>Strongyloidea</taxon>
        <taxon>Strongylidae</taxon>
        <taxon>Strongylus</taxon>
    </lineage>
</organism>
<sequence length="550" mass="60805">MSIANFGALFSRLKYGDSPSFQTYQYEPPSAMSPNSMQSSASSQNSVETVIRRLPGNEEVHKSQTSTVNGGTETTTKKTTKVVKSVHSKQDVIVHPPNLVLLDSDRGKGTGINGVEEQVETHETITFSKSHTDGPVASSKGPSPSRGHNDTNRLSNNLPGEAKLAESPPEASAMAYTSMRPSRPAAVGTTQRKSRETTIDDPYYPPIDPHRGSANPARHSWHEIRPNNLGDMPLVQAQPRKALKETLIDFPSPAEHPGMYQKNISSHTSRPLPSPRSRSQENGRRYDVMPSTEYEQQTPVRREQISAKDRQDQSLGAIAGDNSAMQRETAHPAYALIHKGNERSTQAISEATMREREDMLRKTRSDVQRTSYPGKGRPQYADTTTTVVTRQEARNGIADRNEFTATEQMRGNKSPILVRVQIGKNTSNEASGGGQYNASDYGDDWGEETTIIRKVDMTKPRPQLIEERYRTHHYRGYKKEEQAKERQQQAAPPPYVPHSSPVPTAPAPTAASAEGDSDVEYAVGETRLLKDGQEQGTRMTTKKKTTKTTT</sequence>
<keyword evidence="3" id="KW-1185">Reference proteome</keyword>
<protein>
    <submittedName>
        <fullName evidence="2">Uncharacterized protein</fullName>
    </submittedName>
</protein>
<feature type="compositionally biased region" description="Low complexity" evidence="1">
    <location>
        <begin position="65"/>
        <end position="74"/>
    </location>
</feature>
<feature type="compositionally biased region" description="Low complexity" evidence="1">
    <location>
        <begin position="497"/>
        <end position="513"/>
    </location>
</feature>
<feature type="region of interest" description="Disordered" evidence="1">
    <location>
        <begin position="470"/>
        <end position="550"/>
    </location>
</feature>
<feature type="compositionally biased region" description="Basic and acidic residues" evidence="1">
    <location>
        <begin position="356"/>
        <end position="367"/>
    </location>
</feature>
<name>A0A3P7L6X9_STRVU</name>
<dbReference type="Proteomes" id="UP000270094">
    <property type="component" value="Unassembled WGS sequence"/>
</dbReference>
<evidence type="ECO:0000313" key="2">
    <source>
        <dbReference type="EMBL" id="VDM78535.1"/>
    </source>
</evidence>
<feature type="region of interest" description="Disordered" evidence="1">
    <location>
        <begin position="250"/>
        <end position="313"/>
    </location>
</feature>
<dbReference type="AlphaFoldDB" id="A0A3P7L6X9"/>
<feature type="compositionally biased region" description="Basic residues" evidence="1">
    <location>
        <begin position="78"/>
        <end position="87"/>
    </location>
</feature>